<evidence type="ECO:0000256" key="1">
    <source>
        <dbReference type="SAM" id="MobiDB-lite"/>
    </source>
</evidence>
<dbReference type="AlphaFoldDB" id="A0A512DDY5"/>
<protein>
    <submittedName>
        <fullName evidence="2">Uncharacterized protein</fullName>
    </submittedName>
</protein>
<comment type="caution">
    <text evidence="2">The sequence shown here is derived from an EMBL/GenBank/DDBJ whole genome shotgun (WGS) entry which is preliminary data.</text>
</comment>
<dbReference type="EMBL" id="BJYY01000015">
    <property type="protein sequence ID" value="GEO34678.1"/>
    <property type="molecule type" value="Genomic_DNA"/>
</dbReference>
<dbReference type="Proteomes" id="UP000321181">
    <property type="component" value="Unassembled WGS sequence"/>
</dbReference>
<evidence type="ECO:0000313" key="3">
    <source>
        <dbReference type="Proteomes" id="UP000321181"/>
    </source>
</evidence>
<sequence>MVAHPAARPHRKAPARTRPVLTRPWTGSTTDHPVGRTRLARATVPTGPTRDDRLDLPERTP</sequence>
<keyword evidence="3" id="KW-1185">Reference proteome</keyword>
<gene>
    <name evidence="2" type="ORF">CAE01nite_24030</name>
</gene>
<reference evidence="2 3" key="1">
    <citation type="submission" date="2019-07" db="EMBL/GenBank/DDBJ databases">
        <title>Whole genome shotgun sequence of Cellulomonas aerilata NBRC 106308.</title>
        <authorList>
            <person name="Hosoyama A."/>
            <person name="Uohara A."/>
            <person name="Ohji S."/>
            <person name="Ichikawa N."/>
        </authorList>
    </citation>
    <scope>NUCLEOTIDE SEQUENCE [LARGE SCALE GENOMIC DNA]</scope>
    <source>
        <strain evidence="2 3">NBRC 106308</strain>
    </source>
</reference>
<proteinExistence type="predicted"/>
<name>A0A512DDY5_9CELL</name>
<feature type="compositionally biased region" description="Basic and acidic residues" evidence="1">
    <location>
        <begin position="49"/>
        <end position="61"/>
    </location>
</feature>
<evidence type="ECO:0000313" key="2">
    <source>
        <dbReference type="EMBL" id="GEO34678.1"/>
    </source>
</evidence>
<accession>A0A512DDY5</accession>
<organism evidence="2 3">
    <name type="scientific">Cellulomonas aerilata</name>
    <dbReference type="NCBI Taxonomy" id="515326"/>
    <lineage>
        <taxon>Bacteria</taxon>
        <taxon>Bacillati</taxon>
        <taxon>Actinomycetota</taxon>
        <taxon>Actinomycetes</taxon>
        <taxon>Micrococcales</taxon>
        <taxon>Cellulomonadaceae</taxon>
        <taxon>Cellulomonas</taxon>
    </lineage>
</organism>
<feature type="region of interest" description="Disordered" evidence="1">
    <location>
        <begin position="1"/>
        <end position="61"/>
    </location>
</feature>